<dbReference type="OrthoDB" id="6512557at2759"/>
<keyword evidence="7" id="KW-1185">Reference proteome</keyword>
<evidence type="ECO:0000256" key="1">
    <source>
        <dbReference type="ARBA" id="ARBA00004123"/>
    </source>
</evidence>
<keyword evidence="2" id="KW-0479">Metal-binding</keyword>
<reference evidence="6 7" key="1">
    <citation type="journal article" date="2018" name="Sci. Rep.">
        <title>Genomic signatures of local adaptation to the degree of environmental predictability in rotifers.</title>
        <authorList>
            <person name="Franch-Gras L."/>
            <person name="Hahn C."/>
            <person name="Garcia-Roger E.M."/>
            <person name="Carmona M.J."/>
            <person name="Serra M."/>
            <person name="Gomez A."/>
        </authorList>
    </citation>
    <scope>NUCLEOTIDE SEQUENCE [LARGE SCALE GENOMIC DNA]</scope>
    <source>
        <strain evidence="6">HYR1</strain>
    </source>
</reference>
<dbReference type="InterPro" id="IPR012337">
    <property type="entry name" value="RNaseH-like_sf"/>
</dbReference>
<dbReference type="GO" id="GO:0008270">
    <property type="term" value="F:zinc ion binding"/>
    <property type="evidence" value="ECO:0007669"/>
    <property type="project" value="UniProtKB-KW"/>
</dbReference>
<evidence type="ECO:0000256" key="4">
    <source>
        <dbReference type="ARBA" id="ARBA00022833"/>
    </source>
</evidence>
<dbReference type="PANTHER" id="PTHR46481:SF10">
    <property type="entry name" value="ZINC FINGER BED DOMAIN-CONTAINING PROTEIN 39"/>
    <property type="match status" value="1"/>
</dbReference>
<gene>
    <name evidence="6" type="ORF">BpHYR1_033483</name>
</gene>
<evidence type="ECO:0000256" key="2">
    <source>
        <dbReference type="ARBA" id="ARBA00022723"/>
    </source>
</evidence>
<sequence length="108" mass="12139">MLAKFHNKHVLPSSRKLTDTLALSVTPDCWTSPANDPYMGLTCHYIDNDDQLQKIPIALKYVPESHSSENLASICREFSMIIISNTKTEIVKNNMIDSSNESLKTLIT</sequence>
<keyword evidence="4" id="KW-0862">Zinc</keyword>
<accession>A0A3M7QW39</accession>
<evidence type="ECO:0000256" key="5">
    <source>
        <dbReference type="ARBA" id="ARBA00023242"/>
    </source>
</evidence>
<keyword evidence="3" id="KW-0863">Zinc-finger</keyword>
<dbReference type="GO" id="GO:0005634">
    <property type="term" value="C:nucleus"/>
    <property type="evidence" value="ECO:0007669"/>
    <property type="project" value="UniProtKB-SubCell"/>
</dbReference>
<dbReference type="EMBL" id="REGN01004924">
    <property type="protein sequence ID" value="RNA15566.1"/>
    <property type="molecule type" value="Genomic_DNA"/>
</dbReference>
<dbReference type="InterPro" id="IPR052035">
    <property type="entry name" value="ZnF_BED_domain_contain"/>
</dbReference>
<dbReference type="AlphaFoldDB" id="A0A3M7QW39"/>
<evidence type="ECO:0000313" key="7">
    <source>
        <dbReference type="Proteomes" id="UP000276133"/>
    </source>
</evidence>
<keyword evidence="5" id="KW-0539">Nucleus</keyword>
<evidence type="ECO:0000313" key="6">
    <source>
        <dbReference type="EMBL" id="RNA15566.1"/>
    </source>
</evidence>
<organism evidence="6 7">
    <name type="scientific">Brachionus plicatilis</name>
    <name type="common">Marine rotifer</name>
    <name type="synonym">Brachionus muelleri</name>
    <dbReference type="NCBI Taxonomy" id="10195"/>
    <lineage>
        <taxon>Eukaryota</taxon>
        <taxon>Metazoa</taxon>
        <taxon>Spiralia</taxon>
        <taxon>Gnathifera</taxon>
        <taxon>Rotifera</taxon>
        <taxon>Eurotatoria</taxon>
        <taxon>Monogononta</taxon>
        <taxon>Pseudotrocha</taxon>
        <taxon>Ploima</taxon>
        <taxon>Brachionidae</taxon>
        <taxon>Brachionus</taxon>
    </lineage>
</organism>
<comment type="subcellular location">
    <subcellularLocation>
        <location evidence="1">Nucleus</location>
    </subcellularLocation>
</comment>
<dbReference type="Proteomes" id="UP000276133">
    <property type="component" value="Unassembled WGS sequence"/>
</dbReference>
<dbReference type="PANTHER" id="PTHR46481">
    <property type="entry name" value="ZINC FINGER BED DOMAIN-CONTAINING PROTEIN 4"/>
    <property type="match status" value="1"/>
</dbReference>
<proteinExistence type="predicted"/>
<comment type="caution">
    <text evidence="6">The sequence shown here is derived from an EMBL/GenBank/DDBJ whole genome shotgun (WGS) entry which is preliminary data.</text>
</comment>
<name>A0A3M7QW39_BRAPC</name>
<dbReference type="SUPFAM" id="SSF53098">
    <property type="entry name" value="Ribonuclease H-like"/>
    <property type="match status" value="1"/>
</dbReference>
<evidence type="ECO:0000256" key="3">
    <source>
        <dbReference type="ARBA" id="ARBA00022771"/>
    </source>
</evidence>
<protein>
    <submittedName>
        <fullName evidence="6">Zinc finger BED domain-containing 1-like</fullName>
    </submittedName>
</protein>